<comment type="caution">
    <text evidence="2">The sequence shown here is derived from an EMBL/GenBank/DDBJ whole genome shotgun (WGS) entry which is preliminary data.</text>
</comment>
<evidence type="ECO:0000256" key="1">
    <source>
        <dbReference type="SAM" id="Phobius"/>
    </source>
</evidence>
<feature type="transmembrane region" description="Helical" evidence="1">
    <location>
        <begin position="68"/>
        <end position="85"/>
    </location>
</feature>
<dbReference type="AlphaFoldDB" id="U7V4F0"/>
<gene>
    <name evidence="2" type="ORF">HMPREF0742_01735</name>
</gene>
<keyword evidence="1" id="KW-1133">Transmembrane helix</keyword>
<reference evidence="2 3" key="1">
    <citation type="submission" date="2013-08" db="EMBL/GenBank/DDBJ databases">
        <authorList>
            <person name="Weinstock G."/>
            <person name="Sodergren E."/>
            <person name="Wylie T."/>
            <person name="Fulton L."/>
            <person name="Fulton R."/>
            <person name="Fronick C."/>
            <person name="O'Laughlin M."/>
            <person name="Godfrey J."/>
            <person name="Miner T."/>
            <person name="Herter B."/>
            <person name="Appelbaum E."/>
            <person name="Cordes M."/>
            <person name="Lek S."/>
            <person name="Wollam A."/>
            <person name="Pepin K.H."/>
            <person name="Palsikar V.B."/>
            <person name="Mitreva M."/>
            <person name="Wilson R.K."/>
        </authorList>
    </citation>
    <scope>NUCLEOTIDE SEQUENCE [LARGE SCALE GENOMIC DNA]</scope>
    <source>
        <strain evidence="2 3">F0184</strain>
    </source>
</reference>
<dbReference type="Proteomes" id="UP000017174">
    <property type="component" value="Unassembled WGS sequence"/>
</dbReference>
<evidence type="ECO:0000313" key="3">
    <source>
        <dbReference type="Proteomes" id="UP000017174"/>
    </source>
</evidence>
<sequence length="124" mass="13425">MPQGVSTMKNNTGTFGPYFLFLCAFFMMVFSVLSALGWLAIGGSLALLILTAFLNPDFRKSEDPNNPVSTWLILAFCIFGASWVYTLTLQNGNTHPGINAALALVPTAAMGWVFIKHSAHAHNS</sequence>
<evidence type="ECO:0000313" key="2">
    <source>
        <dbReference type="EMBL" id="ERT65623.1"/>
    </source>
</evidence>
<dbReference type="HOGENOM" id="CLU_2002197_0_0_11"/>
<dbReference type="EMBL" id="AXZG01000051">
    <property type="protein sequence ID" value="ERT65623.1"/>
    <property type="molecule type" value="Genomic_DNA"/>
</dbReference>
<dbReference type="PATRIC" id="fig|888019.4.peg.1457"/>
<feature type="transmembrane region" description="Helical" evidence="1">
    <location>
        <begin position="36"/>
        <end position="56"/>
    </location>
</feature>
<accession>U7V4F0</accession>
<organism evidence="2 3">
    <name type="scientific">Rothia aeria F0184</name>
    <dbReference type="NCBI Taxonomy" id="888019"/>
    <lineage>
        <taxon>Bacteria</taxon>
        <taxon>Bacillati</taxon>
        <taxon>Actinomycetota</taxon>
        <taxon>Actinomycetes</taxon>
        <taxon>Micrococcales</taxon>
        <taxon>Micrococcaceae</taxon>
        <taxon>Rothia</taxon>
    </lineage>
</organism>
<feature type="transmembrane region" description="Helical" evidence="1">
    <location>
        <begin position="12"/>
        <end position="30"/>
    </location>
</feature>
<keyword evidence="1" id="KW-0812">Transmembrane</keyword>
<proteinExistence type="predicted"/>
<protein>
    <submittedName>
        <fullName evidence="2">Uncharacterized protein</fullName>
    </submittedName>
</protein>
<feature type="transmembrane region" description="Helical" evidence="1">
    <location>
        <begin position="97"/>
        <end position="115"/>
    </location>
</feature>
<name>U7V4F0_9MICC</name>
<keyword evidence="1" id="KW-0472">Membrane</keyword>